<evidence type="ECO:0000256" key="1">
    <source>
        <dbReference type="SAM" id="Phobius"/>
    </source>
</evidence>
<dbReference type="AlphaFoldDB" id="A0A137ZY35"/>
<keyword evidence="1" id="KW-1133">Transmembrane helix</keyword>
<feature type="transmembrane region" description="Helical" evidence="1">
    <location>
        <begin position="100"/>
        <end position="122"/>
    </location>
</feature>
<sequence length="125" mass="13197">MTYTYNALPHPDLPPASPIPPAPPASIVRHRLWGLDLAIAIATIVGQIAIWVPLLTAQDMNRLSMSAGLFMTVGLALGGSTFGAWLVRCVVLLAQRTVSVWYVVAPTVVVVLGVLAMAVGVAQQI</sequence>
<organism evidence="2 3">
    <name type="scientific">Tsukamurella pseudospumae</name>
    <dbReference type="NCBI Taxonomy" id="239498"/>
    <lineage>
        <taxon>Bacteria</taxon>
        <taxon>Bacillati</taxon>
        <taxon>Actinomycetota</taxon>
        <taxon>Actinomycetes</taxon>
        <taxon>Mycobacteriales</taxon>
        <taxon>Tsukamurellaceae</taxon>
        <taxon>Tsukamurella</taxon>
    </lineage>
</organism>
<dbReference type="EMBL" id="LSRF01000058">
    <property type="protein sequence ID" value="KXP03106.1"/>
    <property type="molecule type" value="Genomic_DNA"/>
</dbReference>
<gene>
    <name evidence="2" type="ORF">AXK60_14645</name>
</gene>
<reference evidence="3" key="1">
    <citation type="submission" date="2016-02" db="EMBL/GenBank/DDBJ databases">
        <authorList>
            <person name="Wen L."/>
            <person name="He K."/>
            <person name="Yang H."/>
        </authorList>
    </citation>
    <scope>NUCLEOTIDE SEQUENCE [LARGE SCALE GENOMIC DNA]</scope>
    <source>
        <strain evidence="3">JCM 15929</strain>
    </source>
</reference>
<dbReference type="OrthoDB" id="10011504at2"/>
<comment type="caution">
    <text evidence="2">The sequence shown here is derived from an EMBL/GenBank/DDBJ whole genome shotgun (WGS) entry which is preliminary data.</text>
</comment>
<proteinExistence type="predicted"/>
<protein>
    <submittedName>
        <fullName evidence="2">Uncharacterized protein</fullName>
    </submittedName>
</protein>
<accession>A0A137ZY35</accession>
<dbReference type="RefSeq" id="WP_068573612.1">
    <property type="nucleotide sequence ID" value="NZ_LSRF01000058.1"/>
</dbReference>
<evidence type="ECO:0000313" key="3">
    <source>
        <dbReference type="Proteomes" id="UP000070258"/>
    </source>
</evidence>
<keyword evidence="1" id="KW-0472">Membrane</keyword>
<dbReference type="Proteomes" id="UP000070258">
    <property type="component" value="Unassembled WGS sequence"/>
</dbReference>
<feature type="transmembrane region" description="Helical" evidence="1">
    <location>
        <begin position="69"/>
        <end position="94"/>
    </location>
</feature>
<feature type="transmembrane region" description="Helical" evidence="1">
    <location>
        <begin position="37"/>
        <end position="57"/>
    </location>
</feature>
<name>A0A137ZY35_9ACTN</name>
<evidence type="ECO:0000313" key="2">
    <source>
        <dbReference type="EMBL" id="KXP03106.1"/>
    </source>
</evidence>
<keyword evidence="1" id="KW-0812">Transmembrane</keyword>